<accession>A0AB74UK21</accession>
<organism evidence="1">
    <name type="scientific">Klebsiella phage Hope</name>
    <dbReference type="NCBI Taxonomy" id="3350564"/>
    <lineage>
        <taxon>Viruses</taxon>
        <taxon>Duplodnaviria</taxon>
        <taxon>Heunggongvirae</taxon>
        <taxon>Uroviricota</taxon>
        <taxon>Caudoviricetes</taxon>
    </lineage>
</organism>
<reference evidence="1" key="1">
    <citation type="submission" date="2024-10" db="EMBL/GenBank/DDBJ databases">
        <authorList>
            <person name="Jemina J."/>
            <person name="Pratiankara J.K."/>
            <person name="Shobana S."/>
        </authorList>
    </citation>
    <scope>NUCLEOTIDE SEQUENCE</scope>
</reference>
<protein>
    <submittedName>
        <fullName evidence="1">Uncharacterized protein</fullName>
    </submittedName>
</protein>
<dbReference type="EMBL" id="PQ374180">
    <property type="protein sequence ID" value="XHV14917.1"/>
    <property type="molecule type" value="Genomic_DNA"/>
</dbReference>
<proteinExistence type="predicted"/>
<evidence type="ECO:0000313" key="1">
    <source>
        <dbReference type="EMBL" id="XHV14917.1"/>
    </source>
</evidence>
<name>A0AB74UK21_9CAUD</name>
<gene>
    <name evidence="1" type="ORF">LOLGXRTD_CDS0003</name>
</gene>
<sequence length="49" mass="5643">MIVTQHFLVLVFAEQVNQTYSSQGCLSYVVPTRITLILWESQNQSKVNK</sequence>